<evidence type="ECO:0000256" key="5">
    <source>
        <dbReference type="ARBA" id="ARBA00022777"/>
    </source>
</evidence>
<feature type="region of interest" description="Disordered" evidence="10">
    <location>
        <begin position="298"/>
        <end position="321"/>
    </location>
</feature>
<dbReference type="CDD" id="cd14014">
    <property type="entry name" value="STKc_PknB_like"/>
    <property type="match status" value="1"/>
</dbReference>
<dbReference type="Proteomes" id="UP000603457">
    <property type="component" value="Unassembled WGS sequence"/>
</dbReference>
<evidence type="ECO:0000256" key="8">
    <source>
        <dbReference type="ARBA" id="ARBA00048679"/>
    </source>
</evidence>
<dbReference type="Pfam" id="PF00069">
    <property type="entry name" value="Pkinase"/>
    <property type="match status" value="1"/>
</dbReference>
<sequence>MQPPISIGTVLQNRYRIIQILGQGGFGRTYLAEDQRRFNELCAIKELIPIAAGAGAWEKAQELFQREATILYQIEHPQVPKFRERFEQDHRLFLVEDYVAGKTYRALLAEKQSVGQTFSEADVLQLMRSLLPVLDHIHSRGIIHRDISPENIIFRDSDRLPVLIDFGVVKEIATRLQTADTNINVTSVGKLGYSPSEQMQTGRAYPSSDLYALAVTAIVLLTGKEPSELFDETQLTWTWQRFVRVSPQFAQVINRMLHPSPSDRYQSATEVVQALQFVEQPGVATSPEVTNVQTIAVGRRPDAIPPQPSNRPDPAIPPSRANSVLDNPLALGAIGSAVVILAGVGSWALVSSIRSQSNTQPETTPPAPQTFPSPVISGGTPFGTATPTNTEPTITSKRLRLDASNTATVENSLKAGQVAEYTFFGQAGAKLTTVLEQGTGITLTVLAPNRQVLDSSAQQVSSYTGILPRNGRYAVQLTLDSGVSESDYNLRVALENPLQPTPTVTPTPTLTPTFPPELTPTPTPTATPTPTFPPAFTPTPTIPTDSNNNPPVDETPQPTPEVQNTP</sequence>
<feature type="region of interest" description="Disordered" evidence="10">
    <location>
        <begin position="496"/>
        <end position="566"/>
    </location>
</feature>
<comment type="caution">
    <text evidence="12">The sequence shown here is derived from an EMBL/GenBank/DDBJ whole genome shotgun (WGS) entry which is preliminary data.</text>
</comment>
<feature type="compositionally biased region" description="Pro residues" evidence="10">
    <location>
        <begin position="513"/>
        <end position="541"/>
    </location>
</feature>
<evidence type="ECO:0000256" key="3">
    <source>
        <dbReference type="ARBA" id="ARBA00022679"/>
    </source>
</evidence>
<dbReference type="InterPro" id="IPR000719">
    <property type="entry name" value="Prot_kinase_dom"/>
</dbReference>
<keyword evidence="5 12" id="KW-0418">Kinase</keyword>
<reference evidence="12 13" key="1">
    <citation type="journal article" date="2020" name="ISME J.">
        <title>Comparative genomics reveals insights into cyanobacterial evolution and habitat adaptation.</title>
        <authorList>
            <person name="Chen M.Y."/>
            <person name="Teng W.K."/>
            <person name="Zhao L."/>
            <person name="Hu C.X."/>
            <person name="Zhou Y.K."/>
            <person name="Han B.P."/>
            <person name="Song L.R."/>
            <person name="Shu W.S."/>
        </authorList>
    </citation>
    <scope>NUCLEOTIDE SEQUENCE [LARGE SCALE GENOMIC DNA]</scope>
    <source>
        <strain evidence="12 13">FACHB-130</strain>
    </source>
</reference>
<evidence type="ECO:0000256" key="7">
    <source>
        <dbReference type="ARBA" id="ARBA00047899"/>
    </source>
</evidence>
<evidence type="ECO:0000256" key="10">
    <source>
        <dbReference type="SAM" id="MobiDB-lite"/>
    </source>
</evidence>
<comment type="catalytic activity">
    <reaction evidence="7">
        <text>L-threonyl-[protein] + ATP = O-phospho-L-threonyl-[protein] + ADP + H(+)</text>
        <dbReference type="Rhea" id="RHEA:46608"/>
        <dbReference type="Rhea" id="RHEA-COMP:11060"/>
        <dbReference type="Rhea" id="RHEA-COMP:11605"/>
        <dbReference type="ChEBI" id="CHEBI:15378"/>
        <dbReference type="ChEBI" id="CHEBI:30013"/>
        <dbReference type="ChEBI" id="CHEBI:30616"/>
        <dbReference type="ChEBI" id="CHEBI:61977"/>
        <dbReference type="ChEBI" id="CHEBI:456216"/>
        <dbReference type="EC" id="2.7.11.1"/>
    </reaction>
</comment>
<dbReference type="EC" id="2.7.11.1" evidence="1"/>
<dbReference type="InterPro" id="IPR008266">
    <property type="entry name" value="Tyr_kinase_AS"/>
</dbReference>
<dbReference type="Gene3D" id="3.30.200.20">
    <property type="entry name" value="Phosphorylase Kinase, domain 1"/>
    <property type="match status" value="1"/>
</dbReference>
<protein>
    <recommendedName>
        <fullName evidence="1">non-specific serine/threonine protein kinase</fullName>
        <ecNumber evidence="1">2.7.11.1</ecNumber>
    </recommendedName>
</protein>
<dbReference type="InterPro" id="IPR011009">
    <property type="entry name" value="Kinase-like_dom_sf"/>
</dbReference>
<dbReference type="Gene3D" id="2.60.120.380">
    <property type="match status" value="1"/>
</dbReference>
<feature type="binding site" evidence="9">
    <location>
        <position position="45"/>
    </location>
    <ligand>
        <name>ATP</name>
        <dbReference type="ChEBI" id="CHEBI:30616"/>
    </ligand>
</feature>
<evidence type="ECO:0000313" key="13">
    <source>
        <dbReference type="Proteomes" id="UP000603457"/>
    </source>
</evidence>
<name>A0ABR8G5F0_9NOSO</name>
<evidence type="ECO:0000256" key="9">
    <source>
        <dbReference type="PROSITE-ProRule" id="PRU10141"/>
    </source>
</evidence>
<keyword evidence="6 9" id="KW-0067">ATP-binding</keyword>
<keyword evidence="2" id="KW-0723">Serine/threonine-protein kinase</keyword>
<evidence type="ECO:0000256" key="1">
    <source>
        <dbReference type="ARBA" id="ARBA00012513"/>
    </source>
</evidence>
<evidence type="ECO:0000256" key="4">
    <source>
        <dbReference type="ARBA" id="ARBA00022741"/>
    </source>
</evidence>
<evidence type="ECO:0000256" key="2">
    <source>
        <dbReference type="ARBA" id="ARBA00022527"/>
    </source>
</evidence>
<evidence type="ECO:0000256" key="6">
    <source>
        <dbReference type="ARBA" id="ARBA00022840"/>
    </source>
</evidence>
<evidence type="ECO:0000313" key="12">
    <source>
        <dbReference type="EMBL" id="MBD2598503.1"/>
    </source>
</evidence>
<gene>
    <name evidence="12" type="ORF">H6G74_30030</name>
</gene>
<dbReference type="SUPFAM" id="SSF56112">
    <property type="entry name" value="Protein kinase-like (PK-like)"/>
    <property type="match status" value="1"/>
</dbReference>
<proteinExistence type="predicted"/>
<keyword evidence="4 9" id="KW-0547">Nucleotide-binding</keyword>
<dbReference type="PANTHER" id="PTHR24363">
    <property type="entry name" value="SERINE/THREONINE PROTEIN KINASE"/>
    <property type="match status" value="1"/>
</dbReference>
<accession>A0ABR8G5F0</accession>
<dbReference type="EMBL" id="JACJTB010000078">
    <property type="protein sequence ID" value="MBD2598503.1"/>
    <property type="molecule type" value="Genomic_DNA"/>
</dbReference>
<feature type="domain" description="Protein kinase" evidence="11">
    <location>
        <begin position="15"/>
        <end position="278"/>
    </location>
</feature>
<dbReference type="PANTHER" id="PTHR24363:SF0">
    <property type="entry name" value="SERINE_THREONINE KINASE LIKE DOMAIN CONTAINING 1"/>
    <property type="match status" value="1"/>
</dbReference>
<organism evidence="12 13">
    <name type="scientific">Nostoc spongiaeforme FACHB-130</name>
    <dbReference type="NCBI Taxonomy" id="1357510"/>
    <lineage>
        <taxon>Bacteria</taxon>
        <taxon>Bacillati</taxon>
        <taxon>Cyanobacteriota</taxon>
        <taxon>Cyanophyceae</taxon>
        <taxon>Nostocales</taxon>
        <taxon>Nostocaceae</taxon>
        <taxon>Nostoc</taxon>
    </lineage>
</organism>
<feature type="compositionally biased region" description="Pro residues" evidence="10">
    <location>
        <begin position="303"/>
        <end position="317"/>
    </location>
</feature>
<dbReference type="InterPro" id="IPR017441">
    <property type="entry name" value="Protein_kinase_ATP_BS"/>
</dbReference>
<dbReference type="Gene3D" id="1.10.510.10">
    <property type="entry name" value="Transferase(Phosphotransferase) domain 1"/>
    <property type="match status" value="1"/>
</dbReference>
<feature type="region of interest" description="Disordered" evidence="10">
    <location>
        <begin position="357"/>
        <end position="392"/>
    </location>
</feature>
<keyword evidence="13" id="KW-1185">Reference proteome</keyword>
<dbReference type="RefSeq" id="WP_190971152.1">
    <property type="nucleotide sequence ID" value="NZ_JACJTB010000078.1"/>
</dbReference>
<dbReference type="PROSITE" id="PS50011">
    <property type="entry name" value="PROTEIN_KINASE_DOM"/>
    <property type="match status" value="1"/>
</dbReference>
<dbReference type="PROSITE" id="PS00107">
    <property type="entry name" value="PROTEIN_KINASE_ATP"/>
    <property type="match status" value="1"/>
</dbReference>
<evidence type="ECO:0000259" key="11">
    <source>
        <dbReference type="PROSITE" id="PS50011"/>
    </source>
</evidence>
<comment type="catalytic activity">
    <reaction evidence="8">
        <text>L-seryl-[protein] + ATP = O-phospho-L-seryl-[protein] + ADP + H(+)</text>
        <dbReference type="Rhea" id="RHEA:17989"/>
        <dbReference type="Rhea" id="RHEA-COMP:9863"/>
        <dbReference type="Rhea" id="RHEA-COMP:11604"/>
        <dbReference type="ChEBI" id="CHEBI:15378"/>
        <dbReference type="ChEBI" id="CHEBI:29999"/>
        <dbReference type="ChEBI" id="CHEBI:30616"/>
        <dbReference type="ChEBI" id="CHEBI:83421"/>
        <dbReference type="ChEBI" id="CHEBI:456216"/>
        <dbReference type="EC" id="2.7.11.1"/>
    </reaction>
</comment>
<dbReference type="GO" id="GO:0016301">
    <property type="term" value="F:kinase activity"/>
    <property type="evidence" value="ECO:0007669"/>
    <property type="project" value="UniProtKB-KW"/>
</dbReference>
<dbReference type="PROSITE" id="PS00109">
    <property type="entry name" value="PROTEIN_KINASE_TYR"/>
    <property type="match status" value="1"/>
</dbReference>
<keyword evidence="3" id="KW-0808">Transferase</keyword>